<protein>
    <submittedName>
        <fullName evidence="1">Uncharacterized protein</fullName>
    </submittedName>
</protein>
<dbReference type="STRING" id="1408189.CLAC_04430"/>
<name>A0A0K2H383_9CORY</name>
<gene>
    <name evidence="1" type="ORF">CLAC_04430</name>
</gene>
<keyword evidence="2" id="KW-1185">Reference proteome</keyword>
<evidence type="ECO:0000313" key="2">
    <source>
        <dbReference type="Proteomes" id="UP000058446"/>
    </source>
</evidence>
<evidence type="ECO:0000313" key="1">
    <source>
        <dbReference type="EMBL" id="ALA68492.1"/>
    </source>
</evidence>
<dbReference type="EMBL" id="CP006841">
    <property type="protein sequence ID" value="ALA68492.1"/>
    <property type="molecule type" value="Genomic_DNA"/>
</dbReference>
<dbReference type="Proteomes" id="UP000058446">
    <property type="component" value="Chromosome"/>
</dbReference>
<sequence length="66" mass="7398">MLAHGRGIRTRAFTVNVLFGIAQESLHLVKRKFTALEITDCSRIIDEPLQNAIYVGAVTPWEADKD</sequence>
<reference evidence="1 2" key="1">
    <citation type="submission" date="2013-10" db="EMBL/GenBank/DDBJ databases">
        <title>Complete genome sequence of Corynebacterium lactis DSM 45799(T), isolated from raw cow milk.</title>
        <authorList>
            <person name="Ruckert C."/>
            <person name="Albersmeier A."/>
            <person name="Lipski A."/>
            <person name="Kalinowski J."/>
        </authorList>
    </citation>
    <scope>NUCLEOTIDE SEQUENCE [LARGE SCALE GENOMIC DNA]</scope>
    <source>
        <strain evidence="1 2">RW2-5</strain>
    </source>
</reference>
<dbReference type="AlphaFoldDB" id="A0A0K2H383"/>
<dbReference type="KEGG" id="clw:CLAC_04430"/>
<proteinExistence type="predicted"/>
<organism evidence="1 2">
    <name type="scientific">Corynebacterium lactis RW2-5</name>
    <dbReference type="NCBI Taxonomy" id="1408189"/>
    <lineage>
        <taxon>Bacteria</taxon>
        <taxon>Bacillati</taxon>
        <taxon>Actinomycetota</taxon>
        <taxon>Actinomycetes</taxon>
        <taxon>Mycobacteriales</taxon>
        <taxon>Corynebacteriaceae</taxon>
        <taxon>Corynebacterium</taxon>
    </lineage>
</organism>
<accession>A0A0K2H383</accession>